<protein>
    <submittedName>
        <fullName evidence="2">Uncharacterized protein</fullName>
    </submittedName>
</protein>
<dbReference type="EMBL" id="JAVRJZ010000012">
    <property type="protein sequence ID" value="KAK2715125.1"/>
    <property type="molecule type" value="Genomic_DNA"/>
</dbReference>
<evidence type="ECO:0000256" key="1">
    <source>
        <dbReference type="SAM" id="MobiDB-lite"/>
    </source>
</evidence>
<evidence type="ECO:0000313" key="3">
    <source>
        <dbReference type="Proteomes" id="UP001187531"/>
    </source>
</evidence>
<dbReference type="Proteomes" id="UP001187531">
    <property type="component" value="Unassembled WGS sequence"/>
</dbReference>
<gene>
    <name evidence="2" type="ORF">QYM36_009949</name>
</gene>
<sequence length="141" mass="16040">MLAMASLAAFLDPETLEHFERSYPGNLPDTLDDKLMGLYEFWKRIESASLTEPRRHTPIKVAPEITAVYTRPIALKAATSGVVRRKFYQHLSNLDYRHSKAKRENKVRNEAIVEDGKPQSFSGSDSEILPPLGLKHPKHQE</sequence>
<name>A0AA88LBB2_ARTSF</name>
<evidence type="ECO:0000313" key="2">
    <source>
        <dbReference type="EMBL" id="KAK2715125.1"/>
    </source>
</evidence>
<feature type="compositionally biased region" description="Basic and acidic residues" evidence="1">
    <location>
        <begin position="100"/>
        <end position="117"/>
    </location>
</feature>
<dbReference type="AlphaFoldDB" id="A0AA88LBB2"/>
<keyword evidence="3" id="KW-1185">Reference proteome</keyword>
<accession>A0AA88LBB2</accession>
<organism evidence="2 3">
    <name type="scientific">Artemia franciscana</name>
    <name type="common">Brine shrimp</name>
    <name type="synonym">Artemia sanfranciscana</name>
    <dbReference type="NCBI Taxonomy" id="6661"/>
    <lineage>
        <taxon>Eukaryota</taxon>
        <taxon>Metazoa</taxon>
        <taxon>Ecdysozoa</taxon>
        <taxon>Arthropoda</taxon>
        <taxon>Crustacea</taxon>
        <taxon>Branchiopoda</taxon>
        <taxon>Anostraca</taxon>
        <taxon>Artemiidae</taxon>
        <taxon>Artemia</taxon>
    </lineage>
</organism>
<comment type="caution">
    <text evidence="2">The sequence shown here is derived from an EMBL/GenBank/DDBJ whole genome shotgun (WGS) entry which is preliminary data.</text>
</comment>
<proteinExistence type="predicted"/>
<reference evidence="2" key="1">
    <citation type="submission" date="2023-07" db="EMBL/GenBank/DDBJ databases">
        <title>Chromosome-level genome assembly of Artemia franciscana.</title>
        <authorList>
            <person name="Jo E."/>
        </authorList>
    </citation>
    <scope>NUCLEOTIDE SEQUENCE</scope>
    <source>
        <tissue evidence="2">Whole body</tissue>
    </source>
</reference>
<feature type="region of interest" description="Disordered" evidence="1">
    <location>
        <begin position="100"/>
        <end position="141"/>
    </location>
</feature>